<evidence type="ECO:0000313" key="2">
    <source>
        <dbReference type="Proteomes" id="UP001362999"/>
    </source>
</evidence>
<gene>
    <name evidence="1" type="ORF">R3P38DRAFT_3204196</name>
</gene>
<organism evidence="1 2">
    <name type="scientific">Favolaschia claudopus</name>
    <dbReference type="NCBI Taxonomy" id="2862362"/>
    <lineage>
        <taxon>Eukaryota</taxon>
        <taxon>Fungi</taxon>
        <taxon>Dikarya</taxon>
        <taxon>Basidiomycota</taxon>
        <taxon>Agaricomycotina</taxon>
        <taxon>Agaricomycetes</taxon>
        <taxon>Agaricomycetidae</taxon>
        <taxon>Agaricales</taxon>
        <taxon>Marasmiineae</taxon>
        <taxon>Mycenaceae</taxon>
        <taxon>Favolaschia</taxon>
    </lineage>
</organism>
<dbReference type="EMBL" id="JAWWNJ010000053">
    <property type="protein sequence ID" value="KAK7015683.1"/>
    <property type="molecule type" value="Genomic_DNA"/>
</dbReference>
<accession>A0AAW0ARN3</accession>
<protein>
    <submittedName>
        <fullName evidence="1">Uncharacterized protein</fullName>
    </submittedName>
</protein>
<keyword evidence="2" id="KW-1185">Reference proteome</keyword>
<evidence type="ECO:0000313" key="1">
    <source>
        <dbReference type="EMBL" id="KAK7015683.1"/>
    </source>
</evidence>
<comment type="caution">
    <text evidence="1">The sequence shown here is derived from an EMBL/GenBank/DDBJ whole genome shotgun (WGS) entry which is preliminary data.</text>
</comment>
<dbReference type="Proteomes" id="UP001362999">
    <property type="component" value="Unassembled WGS sequence"/>
</dbReference>
<sequence>MAPTLSTFPFVKNKIVSDLCLEKAKDLKQGQLADWAFKNEHGQLEMECFGRFWRSRVAPVDCLLMKHRLTSLYAVLQRK</sequence>
<proteinExistence type="predicted"/>
<name>A0AAW0ARN3_9AGAR</name>
<dbReference type="AlphaFoldDB" id="A0AAW0ARN3"/>
<reference evidence="1 2" key="1">
    <citation type="journal article" date="2024" name="J Genomics">
        <title>Draft genome sequencing and assembly of Favolaschia claudopus CIRM-BRFM 2984 isolated from oak limbs.</title>
        <authorList>
            <person name="Navarro D."/>
            <person name="Drula E."/>
            <person name="Chaduli D."/>
            <person name="Cazenave R."/>
            <person name="Ahrendt S."/>
            <person name="Wang J."/>
            <person name="Lipzen A."/>
            <person name="Daum C."/>
            <person name="Barry K."/>
            <person name="Grigoriev I.V."/>
            <person name="Favel A."/>
            <person name="Rosso M.N."/>
            <person name="Martin F."/>
        </authorList>
    </citation>
    <scope>NUCLEOTIDE SEQUENCE [LARGE SCALE GENOMIC DNA]</scope>
    <source>
        <strain evidence="1 2">CIRM-BRFM 2984</strain>
    </source>
</reference>